<feature type="domain" description="HMA" evidence="1">
    <location>
        <begin position="1"/>
        <end position="62"/>
    </location>
</feature>
<comment type="caution">
    <text evidence="2">The sequence shown here is derived from an EMBL/GenBank/DDBJ whole genome shotgun (WGS) entry which is preliminary data.</text>
</comment>
<dbReference type="Pfam" id="PF00403">
    <property type="entry name" value="HMA"/>
    <property type="match status" value="1"/>
</dbReference>
<accession>A0ABW0PD53</accession>
<evidence type="ECO:0000313" key="2">
    <source>
        <dbReference type="EMBL" id="MFC5510415.1"/>
    </source>
</evidence>
<dbReference type="Gene3D" id="3.30.70.100">
    <property type="match status" value="1"/>
</dbReference>
<name>A0ABW0PD53_9BURK</name>
<dbReference type="InterPro" id="IPR006121">
    <property type="entry name" value="HMA_dom"/>
</dbReference>
<dbReference type="CDD" id="cd00371">
    <property type="entry name" value="HMA"/>
    <property type="match status" value="1"/>
</dbReference>
<gene>
    <name evidence="2" type="ORF">ACFPOU_04635</name>
</gene>
<evidence type="ECO:0000259" key="1">
    <source>
        <dbReference type="PROSITE" id="PS50846"/>
    </source>
</evidence>
<evidence type="ECO:0000313" key="3">
    <source>
        <dbReference type="Proteomes" id="UP001596031"/>
    </source>
</evidence>
<dbReference type="SUPFAM" id="SSF55008">
    <property type="entry name" value="HMA, heavy metal-associated domain"/>
    <property type="match status" value="1"/>
</dbReference>
<reference evidence="3" key="1">
    <citation type="journal article" date="2019" name="Int. J. Syst. Evol. Microbiol.">
        <title>The Global Catalogue of Microorganisms (GCM) 10K type strain sequencing project: providing services to taxonomists for standard genome sequencing and annotation.</title>
        <authorList>
            <consortium name="The Broad Institute Genomics Platform"/>
            <consortium name="The Broad Institute Genome Sequencing Center for Infectious Disease"/>
            <person name="Wu L."/>
            <person name="Ma J."/>
        </authorList>
    </citation>
    <scope>NUCLEOTIDE SEQUENCE [LARGE SCALE GENOMIC DNA]</scope>
    <source>
        <strain evidence="3">CCUG 38813</strain>
    </source>
</reference>
<dbReference type="InterPro" id="IPR036163">
    <property type="entry name" value="HMA_dom_sf"/>
</dbReference>
<keyword evidence="3" id="KW-1185">Reference proteome</keyword>
<protein>
    <submittedName>
        <fullName evidence="2">Heavy-metal-associated domain-containing protein</fullName>
    </submittedName>
</protein>
<organism evidence="2 3">
    <name type="scientific">Massilia jejuensis</name>
    <dbReference type="NCBI Taxonomy" id="648894"/>
    <lineage>
        <taxon>Bacteria</taxon>
        <taxon>Pseudomonadati</taxon>
        <taxon>Pseudomonadota</taxon>
        <taxon>Betaproteobacteria</taxon>
        <taxon>Burkholderiales</taxon>
        <taxon>Oxalobacteraceae</taxon>
        <taxon>Telluria group</taxon>
        <taxon>Massilia</taxon>
    </lineage>
</organism>
<dbReference type="Proteomes" id="UP001596031">
    <property type="component" value="Unassembled WGS sequence"/>
</dbReference>
<sequence>MEFHIDNMTCGGCARGVTRAIQSVDANAQVTADPPKRTVQVVASATRAEIEHALTEAGFPPRAL</sequence>
<dbReference type="EMBL" id="JBHSMS010000015">
    <property type="protein sequence ID" value="MFC5510415.1"/>
    <property type="molecule type" value="Genomic_DNA"/>
</dbReference>
<proteinExistence type="predicted"/>
<dbReference type="PROSITE" id="PS50846">
    <property type="entry name" value="HMA_2"/>
    <property type="match status" value="1"/>
</dbReference>
<dbReference type="RefSeq" id="WP_379717694.1">
    <property type="nucleotide sequence ID" value="NZ_JBHSMS010000015.1"/>
</dbReference>